<dbReference type="EMBL" id="JAHRIP010037544">
    <property type="protein sequence ID" value="MEQ2294054.1"/>
    <property type="molecule type" value="Genomic_DNA"/>
</dbReference>
<gene>
    <name evidence="1" type="ORF">AMECASPLE_039860</name>
</gene>
<evidence type="ECO:0000313" key="1">
    <source>
        <dbReference type="EMBL" id="MEQ2294054.1"/>
    </source>
</evidence>
<accession>A0ABV0YJM9</accession>
<comment type="caution">
    <text evidence="1">The sequence shown here is derived from an EMBL/GenBank/DDBJ whole genome shotgun (WGS) entry which is preliminary data.</text>
</comment>
<organism evidence="1 2">
    <name type="scientific">Ameca splendens</name>
    <dbReference type="NCBI Taxonomy" id="208324"/>
    <lineage>
        <taxon>Eukaryota</taxon>
        <taxon>Metazoa</taxon>
        <taxon>Chordata</taxon>
        <taxon>Craniata</taxon>
        <taxon>Vertebrata</taxon>
        <taxon>Euteleostomi</taxon>
        <taxon>Actinopterygii</taxon>
        <taxon>Neopterygii</taxon>
        <taxon>Teleostei</taxon>
        <taxon>Neoteleostei</taxon>
        <taxon>Acanthomorphata</taxon>
        <taxon>Ovalentaria</taxon>
        <taxon>Atherinomorphae</taxon>
        <taxon>Cyprinodontiformes</taxon>
        <taxon>Goodeidae</taxon>
        <taxon>Ameca</taxon>
    </lineage>
</organism>
<dbReference type="Proteomes" id="UP001469553">
    <property type="component" value="Unassembled WGS sequence"/>
</dbReference>
<keyword evidence="2" id="KW-1185">Reference proteome</keyword>
<reference evidence="1 2" key="1">
    <citation type="submission" date="2021-06" db="EMBL/GenBank/DDBJ databases">
        <authorList>
            <person name="Palmer J.M."/>
        </authorList>
    </citation>
    <scope>NUCLEOTIDE SEQUENCE [LARGE SCALE GENOMIC DNA]</scope>
    <source>
        <strain evidence="1 2">AS_MEX2019</strain>
        <tissue evidence="1">Muscle</tissue>
    </source>
</reference>
<feature type="non-terminal residue" evidence="1">
    <location>
        <position position="1"/>
    </location>
</feature>
<sequence>CHKITRSYAPVKPAEANGVPEKPLQRRGLPVWKEDNRDRITVLTCSVVGGHNDPSFIHSYGG</sequence>
<evidence type="ECO:0000313" key="2">
    <source>
        <dbReference type="Proteomes" id="UP001469553"/>
    </source>
</evidence>
<name>A0ABV0YJM9_9TELE</name>
<proteinExistence type="predicted"/>
<protein>
    <submittedName>
        <fullName evidence="1">Uncharacterized protein</fullName>
    </submittedName>
</protein>